<keyword evidence="3 9" id="KW-0812">Transmembrane</keyword>
<evidence type="ECO:0000313" key="11">
    <source>
        <dbReference type="EMBL" id="KAH7571690.1"/>
    </source>
</evidence>
<feature type="domain" description="C2" evidence="10">
    <location>
        <begin position="640"/>
        <end position="771"/>
    </location>
</feature>
<protein>
    <recommendedName>
        <fullName evidence="10">C2 domain-containing protein</fullName>
    </recommendedName>
</protein>
<comment type="similarity">
    <text evidence="2">Belongs to the MCTP family.</text>
</comment>
<dbReference type="CDD" id="cd08378">
    <property type="entry name" value="C2B_MCTP_PRT_plant"/>
    <property type="match status" value="1"/>
</dbReference>
<dbReference type="InterPro" id="IPR047259">
    <property type="entry name" value="QUIRKY-like"/>
</dbReference>
<evidence type="ECO:0000256" key="6">
    <source>
        <dbReference type="ARBA" id="ARBA00022989"/>
    </source>
</evidence>
<evidence type="ECO:0000256" key="5">
    <source>
        <dbReference type="ARBA" id="ARBA00022837"/>
    </source>
</evidence>
<keyword evidence="4" id="KW-0677">Repeat</keyword>
<keyword evidence="6 9" id="KW-1133">Transmembrane helix</keyword>
<feature type="compositionally biased region" description="Basic and acidic residues" evidence="8">
    <location>
        <begin position="207"/>
        <end position="226"/>
    </location>
</feature>
<dbReference type="InterPro" id="IPR047255">
    <property type="entry name" value="C2D_MCTP_PRT_plant"/>
</dbReference>
<evidence type="ECO:0000256" key="4">
    <source>
        <dbReference type="ARBA" id="ARBA00022737"/>
    </source>
</evidence>
<dbReference type="PANTHER" id="PTHR31425:SF35">
    <property type="entry name" value="MULTIPLE C2 DOMAIN AND TRANSMEMBRANE REGION PROTEIN 16"/>
    <property type="match status" value="1"/>
</dbReference>
<dbReference type="Pfam" id="PF08372">
    <property type="entry name" value="PRT_C"/>
    <property type="match status" value="1"/>
</dbReference>
<dbReference type="SUPFAM" id="SSF49562">
    <property type="entry name" value="C2 domain (Calcium/lipid-binding domain, CaLB)"/>
    <property type="match status" value="4"/>
</dbReference>
<feature type="compositionally biased region" description="Polar residues" evidence="8">
    <location>
        <begin position="163"/>
        <end position="174"/>
    </location>
</feature>
<keyword evidence="7 9" id="KW-0472">Membrane</keyword>
<reference evidence="11 12" key="1">
    <citation type="submission" date="2021-02" db="EMBL/GenBank/DDBJ databases">
        <title>Plant Genome Project.</title>
        <authorList>
            <person name="Zhang R.-G."/>
        </authorList>
    </citation>
    <scope>NUCLEOTIDE SEQUENCE [LARGE SCALE GENOMIC DNA]</scope>
    <source>
        <tissue evidence="11">Leaves</tissue>
    </source>
</reference>
<evidence type="ECO:0000256" key="9">
    <source>
        <dbReference type="SAM" id="Phobius"/>
    </source>
</evidence>
<dbReference type="InterPro" id="IPR035892">
    <property type="entry name" value="C2_domain_sf"/>
</dbReference>
<evidence type="ECO:0000256" key="3">
    <source>
        <dbReference type="ARBA" id="ARBA00022692"/>
    </source>
</evidence>
<dbReference type="InterPro" id="IPR013583">
    <property type="entry name" value="MCTP_C"/>
</dbReference>
<evidence type="ECO:0000256" key="1">
    <source>
        <dbReference type="ARBA" id="ARBA00004141"/>
    </source>
</evidence>
<feature type="domain" description="C2" evidence="10">
    <location>
        <begin position="1"/>
        <end position="110"/>
    </location>
</feature>
<dbReference type="CDD" id="cd04019">
    <property type="entry name" value="C2C_MCTP_PRT_plant"/>
    <property type="match status" value="1"/>
</dbReference>
<sequence length="1075" mass="120959">MATIRRLIVEVVDARNLLPKDGHGTSSPYVVIDYYGQRKRTRTAIRDLNPTWNEFLEFNVGKPSQVFTDMLELDVYHDKNYGPTRRNNFLGRIRLSSTQFVRKGEEALIYYPLERKSLLTWIQGEIGLKIFYVDEVPILPAPSPPPSDPPVEQVKTDPPVEQPESSGQPDTPANTEAEVAPSPAPEANAGSPDQVPPPAEESAAAEAPKDEAERKNAAAESEKEPECDASAAPPPPQPEEAGVGKDQEEPPHPPAQEDPAQPMQEQQPDFEINFTKWAPGPPVPPAESMMARSASASIPDVKLAHAISAPHPISRTMSTMSMASYASDPPDNIPIERSTFDLVEKMHYLFVRVVKARFLPTNGRPVVKLVISNHRTESKPARKTSFFEWDQTFAFGRDSPESSSILEVSVWDPSRGDVEAAANFLGGICFDVTEIPLRDPPDSPLAPQWYRLEGGGAHNGDLMLATWIGTQADESFPDAWKTDTAGHSNSKAKVYVSPKLWYLRATVIEAQDILPPVMALKEASFSIKAQLGFQVYKTKVSATRNGTPSWNEDLLFVAAEPFNDHLVFTLENRQPKGSVTLGVTRIPLTAVERRVDDRKVASRWLTFEDNKDEKRVYKGRVHLRLCFDGGYHVMDEAAHVCSDYRPTAKQLWKPPVGTVELGVIGCKNLLPMKSVNGKGTTDAYVVAKYASKWIRTRTVSDSLEPRWNEQYTWKVYDPCTVLTMGVFDSFEVFEIDKFKEEATPTRPDFRMGKVRIRISTLETGKVYRNVYPLLLLGNNGTTKLGEIEVAVRFIRSSPTLDFLHVYSQSLLPLMHHIKPLGVVQQEMLRSTSVKIISAHLARSEPPLRQDVVRYMLDADSQSFSMRKVRANYFRIVNVLAGVIDIVRWVDDTRAWKNPTTTILVHALLVMLVWFPDLIIPTLAFYVFVIGAWNYRFRSRVPLPHFDPKLSLADTVERDELDEEFDIVPSSRPPEVVRIRYDKLRALGARVQTVLGDFATQGERVQALVTWRDPRATGIFVGLCFVVAMILYLVPSKLVAMAFGFYYFRHPMFRDRMPSPALNFFRRLPSLSDRIM</sequence>
<feature type="compositionally biased region" description="Low complexity" evidence="8">
    <location>
        <begin position="176"/>
        <end position="189"/>
    </location>
</feature>
<evidence type="ECO:0000313" key="12">
    <source>
        <dbReference type="Proteomes" id="UP000827721"/>
    </source>
</evidence>
<evidence type="ECO:0000256" key="2">
    <source>
        <dbReference type="ARBA" id="ARBA00007923"/>
    </source>
</evidence>
<evidence type="ECO:0000256" key="8">
    <source>
        <dbReference type="SAM" id="MobiDB-lite"/>
    </source>
</evidence>
<feature type="domain" description="C2" evidence="10">
    <location>
        <begin position="329"/>
        <end position="450"/>
    </location>
</feature>
<dbReference type="Pfam" id="PF00168">
    <property type="entry name" value="C2"/>
    <property type="match status" value="4"/>
</dbReference>
<accession>A0ABQ8I4Y8</accession>
<dbReference type="InterPro" id="IPR047257">
    <property type="entry name" value="C2B_MCTP_PRT_plant"/>
</dbReference>
<dbReference type="SMART" id="SM00239">
    <property type="entry name" value="C2"/>
    <property type="match status" value="4"/>
</dbReference>
<dbReference type="InterPro" id="IPR047258">
    <property type="entry name" value="C2C_MCTP_PRT_plant"/>
</dbReference>
<dbReference type="PROSITE" id="PS50004">
    <property type="entry name" value="C2"/>
    <property type="match status" value="4"/>
</dbReference>
<comment type="subcellular location">
    <subcellularLocation>
        <location evidence="1">Membrane</location>
        <topology evidence="1">Multi-pass membrane protein</topology>
    </subcellularLocation>
</comment>
<keyword evidence="5" id="KW-0106">Calcium</keyword>
<feature type="transmembrane region" description="Helical" evidence="9">
    <location>
        <begin position="1018"/>
        <end position="1047"/>
    </location>
</feature>
<dbReference type="Proteomes" id="UP000827721">
    <property type="component" value="Unassembled WGS sequence"/>
</dbReference>
<feature type="transmembrane region" description="Helical" evidence="9">
    <location>
        <begin position="902"/>
        <end position="932"/>
    </location>
</feature>
<evidence type="ECO:0000259" key="10">
    <source>
        <dbReference type="PROSITE" id="PS50004"/>
    </source>
</evidence>
<dbReference type="InterPro" id="IPR000008">
    <property type="entry name" value="C2_dom"/>
</dbReference>
<dbReference type="Gene3D" id="2.60.40.150">
    <property type="entry name" value="C2 domain"/>
    <property type="match status" value="4"/>
</dbReference>
<feature type="compositionally biased region" description="Basic and acidic residues" evidence="8">
    <location>
        <begin position="242"/>
        <end position="251"/>
    </location>
</feature>
<feature type="domain" description="C2" evidence="10">
    <location>
        <begin position="484"/>
        <end position="605"/>
    </location>
</feature>
<organism evidence="11 12">
    <name type="scientific">Xanthoceras sorbifolium</name>
    <dbReference type="NCBI Taxonomy" id="99658"/>
    <lineage>
        <taxon>Eukaryota</taxon>
        <taxon>Viridiplantae</taxon>
        <taxon>Streptophyta</taxon>
        <taxon>Embryophyta</taxon>
        <taxon>Tracheophyta</taxon>
        <taxon>Spermatophyta</taxon>
        <taxon>Magnoliopsida</taxon>
        <taxon>eudicotyledons</taxon>
        <taxon>Gunneridae</taxon>
        <taxon>Pentapetalae</taxon>
        <taxon>rosids</taxon>
        <taxon>malvids</taxon>
        <taxon>Sapindales</taxon>
        <taxon>Sapindaceae</taxon>
        <taxon>Xanthoceroideae</taxon>
        <taxon>Xanthoceras</taxon>
    </lineage>
</organism>
<keyword evidence="12" id="KW-1185">Reference proteome</keyword>
<gene>
    <name evidence="11" type="ORF">JRO89_XS04G0118700</name>
</gene>
<proteinExistence type="inferred from homology"/>
<dbReference type="EMBL" id="JAFEMO010000004">
    <property type="protein sequence ID" value="KAH7571690.1"/>
    <property type="molecule type" value="Genomic_DNA"/>
</dbReference>
<comment type="caution">
    <text evidence="11">The sequence shown here is derived from an EMBL/GenBank/DDBJ whole genome shotgun (WGS) entry which is preliminary data.</text>
</comment>
<dbReference type="CDD" id="cd04022">
    <property type="entry name" value="C2A_MCTP_PRT_plant"/>
    <property type="match status" value="1"/>
</dbReference>
<feature type="region of interest" description="Disordered" evidence="8">
    <location>
        <begin position="141"/>
        <end position="265"/>
    </location>
</feature>
<evidence type="ECO:0000256" key="7">
    <source>
        <dbReference type="ARBA" id="ARBA00023136"/>
    </source>
</evidence>
<dbReference type="PANTHER" id="PTHR31425">
    <property type="entry name" value="PHOSPHORIBOSYLANTHRANILATE TRANSFERASE ISOFORM 1"/>
    <property type="match status" value="1"/>
</dbReference>
<name>A0ABQ8I4Y8_9ROSI</name>
<dbReference type="CDD" id="cd08379">
    <property type="entry name" value="C2D_MCTP_PRT_plant"/>
    <property type="match status" value="1"/>
</dbReference>